<dbReference type="AlphaFoldDB" id="A0A068SLV2"/>
<name>A0A068SLV2_NEOGA</name>
<protein>
    <submittedName>
        <fullName evidence="1">Uncharacterized protein</fullName>
    </submittedName>
</protein>
<dbReference type="EMBL" id="HG938353">
    <property type="protein sequence ID" value="CDN46809.1"/>
    <property type="molecule type" value="Genomic_DNA"/>
</dbReference>
<dbReference type="HOGENOM" id="CLU_908597_0_0_5"/>
<sequence>MITGDGVEKDLEFERTNAISFSISNGNKLHYFEHWHTLRIVLSDYDLVRAVGGFEQDFEKNIFSDFEGDEWQARTKEGFEAYNKLRLAQIKPAPGRTGYAITGLGQIERDRVVCAFVRDPSRTPSDRDDTAYEKTFRDVIVNVVSVTDQDANAGSLFLFKEDMGDIRPGSDNLHLTLYMTADQLRDLINEIRSSKVRPQLQVAALVAIYQSEVEAGLRDWHHAQTFLLPDQNHAPARLMQIRFGFDKPGTLEDLDLPDPQPVRDEFVADTKATWVAQPTFPTANLKSIKIALWIIAVASVLRLLIR</sequence>
<dbReference type="Proteomes" id="UP000028181">
    <property type="component" value="Chromosome I"/>
</dbReference>
<keyword evidence="2" id="KW-1185">Reference proteome</keyword>
<organism evidence="1 2">
    <name type="scientific">Neorhizobium galegae bv. orientalis str. HAMBI 540</name>
    <dbReference type="NCBI Taxonomy" id="1028800"/>
    <lineage>
        <taxon>Bacteria</taxon>
        <taxon>Pseudomonadati</taxon>
        <taxon>Pseudomonadota</taxon>
        <taxon>Alphaproteobacteria</taxon>
        <taxon>Hyphomicrobiales</taxon>
        <taxon>Rhizobiaceae</taxon>
        <taxon>Rhizobium/Agrobacterium group</taxon>
        <taxon>Neorhizobium</taxon>
    </lineage>
</organism>
<evidence type="ECO:0000313" key="2">
    <source>
        <dbReference type="Proteomes" id="UP000028181"/>
    </source>
</evidence>
<gene>
    <name evidence="1" type="ORF">RG540_CH06190</name>
</gene>
<reference evidence="2" key="1">
    <citation type="journal article" date="2014" name="BMC Genomics">
        <title>Genome sequencing of two Neorhizobium galegae strains reveals a noeT gene responsible for the unusual acetylation of the nodulation factors.</title>
        <authorList>
            <person name="Osterman J."/>
            <person name="Marsh J."/>
            <person name="Laine P.K."/>
            <person name="Zeng Z."/>
            <person name="Alatalo E."/>
            <person name="Sullivan J.T."/>
            <person name="Young J.P."/>
            <person name="Thomas-Oates J."/>
            <person name="Paulin L."/>
            <person name="Lindstrom K."/>
        </authorList>
    </citation>
    <scope>NUCLEOTIDE SEQUENCE [LARGE SCALE GENOMIC DNA]</scope>
    <source>
        <strain evidence="2">HAMBI 540</strain>
    </source>
</reference>
<dbReference type="KEGG" id="ngg:RG540_CH06190"/>
<proteinExistence type="predicted"/>
<evidence type="ECO:0000313" key="1">
    <source>
        <dbReference type="EMBL" id="CDN46809.1"/>
    </source>
</evidence>
<accession>A0A068SLV2</accession>